<dbReference type="Proteomes" id="UP000598820">
    <property type="component" value="Unassembled WGS sequence"/>
</dbReference>
<organism evidence="1 2">
    <name type="scientific">Spirosoma profusum</name>
    <dbReference type="NCBI Taxonomy" id="2771354"/>
    <lineage>
        <taxon>Bacteria</taxon>
        <taxon>Pseudomonadati</taxon>
        <taxon>Bacteroidota</taxon>
        <taxon>Cytophagia</taxon>
        <taxon>Cytophagales</taxon>
        <taxon>Cytophagaceae</taxon>
        <taxon>Spirosoma</taxon>
    </lineage>
</organism>
<accession>A0A927AV44</accession>
<proteinExistence type="predicted"/>
<evidence type="ECO:0000313" key="2">
    <source>
        <dbReference type="Proteomes" id="UP000598820"/>
    </source>
</evidence>
<evidence type="ECO:0000313" key="1">
    <source>
        <dbReference type="EMBL" id="MBD2704956.1"/>
    </source>
</evidence>
<sequence>MKYGFSLLQNLTGYYNQASFEVKQKMIGSIFPERLIYVDNNYRTNQINAFVSIFCGKSGSYEASSTKKTTHVRGLSTLAPEAGLEPATL</sequence>
<dbReference type="RefSeq" id="WP_190891938.1">
    <property type="nucleotide sequence ID" value="NZ_JACWZY010000040.1"/>
</dbReference>
<keyword evidence="2" id="KW-1185">Reference proteome</keyword>
<protein>
    <submittedName>
        <fullName evidence="1">Uncharacterized protein</fullName>
    </submittedName>
</protein>
<dbReference type="AlphaFoldDB" id="A0A927AV44"/>
<reference evidence="1" key="1">
    <citation type="submission" date="2020-09" db="EMBL/GenBank/DDBJ databases">
        <authorList>
            <person name="Kim M.K."/>
        </authorList>
    </citation>
    <scope>NUCLEOTIDE SEQUENCE</scope>
    <source>
        <strain evidence="1">BT702</strain>
    </source>
</reference>
<comment type="caution">
    <text evidence="1">The sequence shown here is derived from an EMBL/GenBank/DDBJ whole genome shotgun (WGS) entry which is preliminary data.</text>
</comment>
<gene>
    <name evidence="1" type="ORF">IC229_30275</name>
</gene>
<name>A0A927AV44_9BACT</name>
<dbReference type="EMBL" id="JACWZY010000040">
    <property type="protein sequence ID" value="MBD2704956.1"/>
    <property type="molecule type" value="Genomic_DNA"/>
</dbReference>